<feature type="domain" description="Cupin type-2" evidence="2">
    <location>
        <begin position="40"/>
        <end position="108"/>
    </location>
</feature>
<dbReference type="GO" id="GO:0046872">
    <property type="term" value="F:metal ion binding"/>
    <property type="evidence" value="ECO:0007669"/>
    <property type="project" value="UniProtKB-KW"/>
</dbReference>
<name>A0A368DPZ0_9PROT</name>
<dbReference type="Gene3D" id="2.60.120.10">
    <property type="entry name" value="Jelly Rolls"/>
    <property type="match status" value="1"/>
</dbReference>
<organism evidence="3 4">
    <name type="scientific">PS1 clade bacterium</name>
    <dbReference type="NCBI Taxonomy" id="2175152"/>
    <lineage>
        <taxon>Bacteria</taxon>
        <taxon>Pseudomonadati</taxon>
        <taxon>Pseudomonadota</taxon>
        <taxon>Alphaproteobacteria</taxon>
        <taxon>PS1 clade</taxon>
    </lineage>
</organism>
<dbReference type="Pfam" id="PF07883">
    <property type="entry name" value="Cupin_2"/>
    <property type="match status" value="1"/>
</dbReference>
<dbReference type="InterPro" id="IPR011051">
    <property type="entry name" value="RmlC_Cupin_sf"/>
</dbReference>
<dbReference type="Proteomes" id="UP000253570">
    <property type="component" value="Unassembled WGS sequence"/>
</dbReference>
<reference evidence="3 4" key="1">
    <citation type="journal article" date="2018" name="Microbiome">
        <title>Fine metagenomic profile of the Mediterranean stratified and mixed water columns revealed by assembly and recruitment.</title>
        <authorList>
            <person name="Haro-Moreno J.M."/>
            <person name="Lopez-Perez M."/>
            <person name="De La Torre J.R."/>
            <person name="Picazo A."/>
            <person name="Camacho A."/>
            <person name="Rodriguez-Valera F."/>
        </authorList>
    </citation>
    <scope>NUCLEOTIDE SEQUENCE [LARGE SCALE GENOMIC DNA]</scope>
    <source>
        <strain evidence="3">MED-G57</strain>
    </source>
</reference>
<dbReference type="InterPro" id="IPR013096">
    <property type="entry name" value="Cupin_2"/>
</dbReference>
<comment type="caution">
    <text evidence="3">The sequence shown here is derived from an EMBL/GenBank/DDBJ whole genome shotgun (WGS) entry which is preliminary data.</text>
</comment>
<dbReference type="InterPro" id="IPR051610">
    <property type="entry name" value="GPI/OXD"/>
</dbReference>
<accession>A0A368DPZ0</accession>
<dbReference type="SUPFAM" id="SSF51182">
    <property type="entry name" value="RmlC-like cupins"/>
    <property type="match status" value="1"/>
</dbReference>
<evidence type="ECO:0000313" key="3">
    <source>
        <dbReference type="EMBL" id="RCL73281.1"/>
    </source>
</evidence>
<dbReference type="InterPro" id="IPR014710">
    <property type="entry name" value="RmlC-like_jellyroll"/>
</dbReference>
<dbReference type="PANTHER" id="PTHR35848">
    <property type="entry name" value="OXALATE-BINDING PROTEIN"/>
    <property type="match status" value="1"/>
</dbReference>
<proteinExistence type="predicted"/>
<keyword evidence="1" id="KW-0479">Metal-binding</keyword>
<dbReference type="PANTHER" id="PTHR35848:SF6">
    <property type="entry name" value="CUPIN TYPE-2 DOMAIN-CONTAINING PROTEIN"/>
    <property type="match status" value="1"/>
</dbReference>
<dbReference type="EMBL" id="QOQD01000008">
    <property type="protein sequence ID" value="RCL73281.1"/>
    <property type="molecule type" value="Genomic_DNA"/>
</dbReference>
<gene>
    <name evidence="3" type="ORF">DBW71_04100</name>
</gene>
<dbReference type="AlphaFoldDB" id="A0A368DPZ0"/>
<sequence length="134" mass="14637">MTANIIKFEDRPNFDRGDGVSTALLYGKDNAEGTVFTSGFTTFPTGRAAPMHSHNCCEQVLIISGYGEVESGGVKTKLKAMDNSFIPANVPHRFNNIGDEPLTIFWIYGETNVTRTFTETGETVQHLSSGDKVT</sequence>
<evidence type="ECO:0000313" key="4">
    <source>
        <dbReference type="Proteomes" id="UP000253570"/>
    </source>
</evidence>
<protein>
    <submittedName>
        <fullName evidence="3">Cupin domain-containing protein</fullName>
    </submittedName>
</protein>
<evidence type="ECO:0000256" key="1">
    <source>
        <dbReference type="ARBA" id="ARBA00022723"/>
    </source>
</evidence>
<evidence type="ECO:0000259" key="2">
    <source>
        <dbReference type="Pfam" id="PF07883"/>
    </source>
</evidence>